<evidence type="ECO:0000313" key="8">
    <source>
        <dbReference type="Ensembl" id="ENSECRP00000026510.1"/>
    </source>
</evidence>
<dbReference type="InterPro" id="IPR025986">
    <property type="entry name" value="RPAP3-like_C"/>
</dbReference>
<comment type="subcellular location">
    <subcellularLocation>
        <location evidence="1">Cytoplasm</location>
    </subcellularLocation>
</comment>
<evidence type="ECO:0000256" key="6">
    <source>
        <dbReference type="SAM" id="MobiDB-lite"/>
    </source>
</evidence>
<evidence type="ECO:0000256" key="2">
    <source>
        <dbReference type="ARBA" id="ARBA00022490"/>
    </source>
</evidence>
<evidence type="ECO:0000256" key="5">
    <source>
        <dbReference type="PROSITE-ProRule" id="PRU00339"/>
    </source>
</evidence>
<feature type="region of interest" description="Disordered" evidence="6">
    <location>
        <begin position="363"/>
        <end position="446"/>
    </location>
</feature>
<evidence type="ECO:0000256" key="1">
    <source>
        <dbReference type="ARBA" id="ARBA00004496"/>
    </source>
</evidence>
<dbReference type="GeneTree" id="ENSGT00940000154697"/>
<dbReference type="SUPFAM" id="SSF48452">
    <property type="entry name" value="TPR-like"/>
    <property type="match status" value="3"/>
</dbReference>
<dbReference type="Pfam" id="PF13181">
    <property type="entry name" value="TPR_8"/>
    <property type="match status" value="2"/>
</dbReference>
<keyword evidence="3" id="KW-0677">Repeat</keyword>
<feature type="region of interest" description="Disordered" evidence="6">
    <location>
        <begin position="761"/>
        <end position="789"/>
    </location>
</feature>
<evidence type="ECO:0000256" key="3">
    <source>
        <dbReference type="ARBA" id="ARBA00022737"/>
    </source>
</evidence>
<dbReference type="SMART" id="SM00028">
    <property type="entry name" value="TPR"/>
    <property type="match status" value="9"/>
</dbReference>
<dbReference type="InterPro" id="IPR011990">
    <property type="entry name" value="TPR-like_helical_dom_sf"/>
</dbReference>
<feature type="compositionally biased region" description="Basic and acidic residues" evidence="6">
    <location>
        <begin position="377"/>
        <end position="389"/>
    </location>
</feature>
<feature type="domain" description="RNA-polymerase II-associated protein 3-like C-terminal" evidence="7">
    <location>
        <begin position="814"/>
        <end position="906"/>
    </location>
</feature>
<dbReference type="Proteomes" id="UP000694620">
    <property type="component" value="Chromosome 13"/>
</dbReference>
<dbReference type="PANTHER" id="PTHR45984">
    <property type="entry name" value="RNA (RNA) POLYMERASE II ASSOCIATED PROTEIN HOMOLOG"/>
    <property type="match status" value="1"/>
</dbReference>
<feature type="repeat" description="TPR" evidence="5">
    <location>
        <begin position="702"/>
        <end position="735"/>
    </location>
</feature>
<reference evidence="8" key="2">
    <citation type="submission" date="2025-08" db="UniProtKB">
        <authorList>
            <consortium name="Ensembl"/>
        </authorList>
    </citation>
    <scope>IDENTIFICATION</scope>
</reference>
<keyword evidence="4 5" id="KW-0802">TPR repeat</keyword>
<reference evidence="8" key="3">
    <citation type="submission" date="2025-09" db="UniProtKB">
        <authorList>
            <consortium name="Ensembl"/>
        </authorList>
    </citation>
    <scope>IDENTIFICATION</scope>
</reference>
<evidence type="ECO:0000259" key="7">
    <source>
        <dbReference type="Pfam" id="PF13877"/>
    </source>
</evidence>
<sequence length="945" mass="106738">MLKKTLLAKMHNIPVEHLDYNFIENCSDVKTLEKILGVLRSGDEGIYPHLIEFCEKKIENLYPESRALRKDKAPATAASFTSQEWQDILTDLENWTSDIKGNEEEIKQQFIFENCEKVAAVHGSNVTILSSQEKGINEKPKRKKRIAPRDYKEWDKIDIDKECAEVDEKKDKEDSVQTVSRSSLSEIKREIDCADLSQIEKKYIANHEKNKGNEAFAAKDYDEAITYYTRSISVMPSVAAYNNRAQAEIKLCQWTNALNDCQKVLEVEPKNLKGILRRATVYLNTGNFKASIADLTEVIQAEPSNPTAKKLLNEVEIRMANMQSKEKVKGKKILIEQIDDTNKEKISADSSSHVGGETAATAFQKSVMGNVQKKFPSRGDIRPETDEKGLSPVTKENAEKANQETESTVRSTEAKDQRLKNKNLENGKYAGNHSSTSGSDESRPQLLASGVLPPAVACLKEQGNELFKNGQFGEAVIKYTQAISDFEKCNVDSPVDLSILYSNRAACFLKNGNCADCIEDCTRALDLQPFTVKPLLRRAMAFESMERYRQAYVDYKTVLQIDSGIQAANTSVNRLTRLLIDLDGEEWRGKLPKIPSVTLSFQQCRLKEVVSKRDEKNDGVLSEQEKCKATEEMFLSFKQKGNDFVKTSQYNEALKQYSECLKLNPSDSAIYSNRALCYLKLNQNEEAIQDCNSALLLEPSNVKAYYRRGLAYKNLQNYIASINDFKEVLQIAPHITEAKRELKEATDCLKKQHDSCINQKQRKKIPIQEVSNSDEEEGESGENGRTPGSVLSVNHPHGFIDADPSNWKDTLHLKPTNAYEFGQMLNAIKVKSDVAACAELLCIVTPENMPLLMSCELDTEALAIIIQALDRHLLQKSPEMVYSHLMNLQKADRFEMVCSLLGKSEKDQVKLLFHHLSATESKEFTPDDVQKLANRYFLHEICLRT</sequence>
<organism evidence="8 9">
    <name type="scientific">Erpetoichthys calabaricus</name>
    <name type="common">Rope fish</name>
    <name type="synonym">Calamoichthys calabaricus</name>
    <dbReference type="NCBI Taxonomy" id="27687"/>
    <lineage>
        <taxon>Eukaryota</taxon>
        <taxon>Metazoa</taxon>
        <taxon>Chordata</taxon>
        <taxon>Craniata</taxon>
        <taxon>Vertebrata</taxon>
        <taxon>Euteleostomi</taxon>
        <taxon>Actinopterygii</taxon>
        <taxon>Polypteriformes</taxon>
        <taxon>Polypteridae</taxon>
        <taxon>Erpetoichthys</taxon>
    </lineage>
</organism>
<proteinExistence type="predicted"/>
<dbReference type="PROSITE" id="PS50005">
    <property type="entry name" value="TPR"/>
    <property type="match status" value="4"/>
</dbReference>
<dbReference type="PANTHER" id="PTHR45984:SF3">
    <property type="entry name" value="SPERM-ASSOCIATED ANTIGEN 1"/>
    <property type="match status" value="1"/>
</dbReference>
<dbReference type="InterPro" id="IPR019734">
    <property type="entry name" value="TPR_rpt"/>
</dbReference>
<name>A0A8C4T5J4_ERPCA</name>
<evidence type="ECO:0000256" key="4">
    <source>
        <dbReference type="ARBA" id="ARBA00022803"/>
    </source>
</evidence>
<reference evidence="8" key="1">
    <citation type="submission" date="2021-06" db="EMBL/GenBank/DDBJ databases">
        <authorList>
            <consortium name="Wellcome Sanger Institute Data Sharing"/>
        </authorList>
    </citation>
    <scope>NUCLEOTIDE SEQUENCE [LARGE SCALE GENOMIC DNA]</scope>
</reference>
<dbReference type="GO" id="GO:0005829">
    <property type="term" value="C:cytosol"/>
    <property type="evidence" value="ECO:0007669"/>
    <property type="project" value="TreeGrafter"/>
</dbReference>
<feature type="compositionally biased region" description="Basic and acidic residues" evidence="6">
    <location>
        <begin position="412"/>
        <end position="425"/>
    </location>
</feature>
<evidence type="ECO:0000313" key="9">
    <source>
        <dbReference type="Proteomes" id="UP000694620"/>
    </source>
</evidence>
<dbReference type="Ensembl" id="ENSECRT00000027063.1">
    <property type="protein sequence ID" value="ENSECRP00000026510.1"/>
    <property type="gene ID" value="ENSECRG00000017911.1"/>
</dbReference>
<dbReference type="Pfam" id="PF13877">
    <property type="entry name" value="RPAP3_C"/>
    <property type="match status" value="1"/>
</dbReference>
<dbReference type="AlphaFoldDB" id="A0A8C4T5J4"/>
<keyword evidence="9" id="KW-1185">Reference proteome</keyword>
<dbReference type="FunFam" id="1.25.40.10:FF:000221">
    <property type="entry name" value="Mitochondrial import receptor subunit TOM34"/>
    <property type="match status" value="1"/>
</dbReference>
<gene>
    <name evidence="8" type="primary">SPAG1</name>
</gene>
<keyword evidence="2" id="KW-0963">Cytoplasm</keyword>
<feature type="repeat" description="TPR" evidence="5">
    <location>
        <begin position="205"/>
        <end position="238"/>
    </location>
</feature>
<dbReference type="Pfam" id="PF00515">
    <property type="entry name" value="TPR_1"/>
    <property type="match status" value="1"/>
</dbReference>
<dbReference type="Gene3D" id="1.25.40.10">
    <property type="entry name" value="Tetratricopeptide repeat domain"/>
    <property type="match status" value="3"/>
</dbReference>
<feature type="repeat" description="TPR" evidence="5">
    <location>
        <begin position="634"/>
        <end position="667"/>
    </location>
</feature>
<protein>
    <submittedName>
        <fullName evidence="8">Sperm associated antigen 1</fullName>
    </submittedName>
</protein>
<dbReference type="InterPro" id="IPR051982">
    <property type="entry name" value="CiliaryAsmbly_MitoImport"/>
</dbReference>
<feature type="repeat" description="TPR" evidence="5">
    <location>
        <begin position="668"/>
        <end position="701"/>
    </location>
</feature>
<accession>A0A8C4T5J4</accession>